<dbReference type="InterPro" id="IPR029057">
    <property type="entry name" value="PRTase-like"/>
</dbReference>
<dbReference type="Gene3D" id="3.40.50.2020">
    <property type="match status" value="1"/>
</dbReference>
<dbReference type="SUPFAM" id="SSF53271">
    <property type="entry name" value="PRTase-like"/>
    <property type="match status" value="1"/>
</dbReference>
<dbReference type="InterPro" id="IPR051910">
    <property type="entry name" value="ComF/GntX_DNA_util-trans"/>
</dbReference>
<dbReference type="AlphaFoldDB" id="A0A317PQX0"/>
<dbReference type="CDD" id="cd06223">
    <property type="entry name" value="PRTases_typeI"/>
    <property type="match status" value="1"/>
</dbReference>
<dbReference type="PANTHER" id="PTHR47505">
    <property type="entry name" value="DNA UTILIZATION PROTEIN YHGH"/>
    <property type="match status" value="1"/>
</dbReference>
<dbReference type="Proteomes" id="UP000246744">
    <property type="component" value="Unassembled WGS sequence"/>
</dbReference>
<accession>A0A317PQX0</accession>
<reference evidence="2 3" key="1">
    <citation type="submission" date="2018-05" db="EMBL/GenBank/DDBJ databases">
        <title>Genomic Encyclopedia of Type Strains, Phase IV (KMG-IV): sequencing the most valuable type-strain genomes for metagenomic binning, comparative biology and taxonomic classification.</title>
        <authorList>
            <person name="Goeker M."/>
        </authorList>
    </citation>
    <scope>NUCLEOTIDE SEQUENCE [LARGE SCALE GENOMIC DNA]</scope>
    <source>
        <strain evidence="2 3">DSM 19579</strain>
    </source>
</reference>
<keyword evidence="3" id="KW-1185">Reference proteome</keyword>
<sequence length="227" mass="25608">MLSIPGHCWLCKMPLTLPHWGFCSCCTASLPRPPVCCPCCGLPAGKADCLCGRCLQKAPPWQSMVFVSDYCHPLDKLIQRWKFHNTPALSLGLARLLFLRLQAQKYTTNWQLPDTILSVPLFQRRHWLRGFNQSDLLARPLAHWLKCAWVPAGLRRSIPTVTQHRLSAQLRRHNLNNAFTLEIPVKQRHIAIVDDVVTTGSTAGEIARQLNKAGAASIQIWCLCRTL</sequence>
<dbReference type="EMBL" id="QGTS01000020">
    <property type="protein sequence ID" value="PWW02358.1"/>
    <property type="molecule type" value="Genomic_DNA"/>
</dbReference>
<dbReference type="PANTHER" id="PTHR47505:SF1">
    <property type="entry name" value="DNA UTILIZATION PROTEIN YHGH"/>
    <property type="match status" value="1"/>
</dbReference>
<organism evidence="2 3">
    <name type="scientific">Mangrovibacter plantisponsor</name>
    <dbReference type="NCBI Taxonomy" id="451513"/>
    <lineage>
        <taxon>Bacteria</taxon>
        <taxon>Pseudomonadati</taxon>
        <taxon>Pseudomonadota</taxon>
        <taxon>Gammaproteobacteria</taxon>
        <taxon>Enterobacterales</taxon>
        <taxon>Enterobacteriaceae</taxon>
        <taxon>Mangrovibacter</taxon>
    </lineage>
</organism>
<comment type="caution">
    <text evidence="2">The sequence shown here is derived from an EMBL/GenBank/DDBJ whole genome shotgun (WGS) entry which is preliminary data.</text>
</comment>
<dbReference type="InterPro" id="IPR000836">
    <property type="entry name" value="PRTase_dom"/>
</dbReference>
<proteinExistence type="inferred from homology"/>
<name>A0A317PQX0_9ENTR</name>
<comment type="similarity">
    <text evidence="1">Belongs to the ComF/GntX family.</text>
</comment>
<gene>
    <name evidence="2" type="ORF">DES37_12060</name>
</gene>
<protein>
    <submittedName>
        <fullName evidence="2">ComF family protein</fullName>
    </submittedName>
</protein>
<evidence type="ECO:0000256" key="1">
    <source>
        <dbReference type="ARBA" id="ARBA00008007"/>
    </source>
</evidence>
<evidence type="ECO:0000313" key="2">
    <source>
        <dbReference type="EMBL" id="PWW02358.1"/>
    </source>
</evidence>
<dbReference type="OrthoDB" id="9793412at2"/>
<dbReference type="NCBIfam" id="NF008616">
    <property type="entry name" value="PRK11595.1"/>
    <property type="match status" value="1"/>
</dbReference>
<evidence type="ECO:0000313" key="3">
    <source>
        <dbReference type="Proteomes" id="UP000246744"/>
    </source>
</evidence>
<dbReference type="RefSeq" id="WP_036111229.1">
    <property type="nucleotide sequence ID" value="NZ_QGTS01000020.1"/>
</dbReference>